<dbReference type="WBParaSite" id="GPUH_0001875801-mRNA-1">
    <property type="protein sequence ID" value="GPUH_0001875801-mRNA-1"/>
    <property type="gene ID" value="GPUH_0001875801"/>
</dbReference>
<proteinExistence type="inferred from homology"/>
<organism evidence="4">
    <name type="scientific">Gongylonema pulchrum</name>
    <dbReference type="NCBI Taxonomy" id="637853"/>
    <lineage>
        <taxon>Eukaryota</taxon>
        <taxon>Metazoa</taxon>
        <taxon>Ecdysozoa</taxon>
        <taxon>Nematoda</taxon>
        <taxon>Chromadorea</taxon>
        <taxon>Rhabditida</taxon>
        <taxon>Spirurina</taxon>
        <taxon>Spiruromorpha</taxon>
        <taxon>Spiruroidea</taxon>
        <taxon>Gongylonematidae</taxon>
        <taxon>Gongylonema</taxon>
    </lineage>
</organism>
<evidence type="ECO:0000313" key="4">
    <source>
        <dbReference type="WBParaSite" id="GPUH_0001875801-mRNA-1"/>
    </source>
</evidence>
<dbReference type="GO" id="GO:0012506">
    <property type="term" value="C:vesicle membrane"/>
    <property type="evidence" value="ECO:0007669"/>
    <property type="project" value="TreeGrafter"/>
</dbReference>
<reference evidence="4" key="1">
    <citation type="submission" date="2016-06" db="UniProtKB">
        <authorList>
            <consortium name="WormBaseParasite"/>
        </authorList>
    </citation>
    <scope>IDENTIFICATION</scope>
</reference>
<dbReference type="InterPro" id="IPR018502">
    <property type="entry name" value="Annexin_repeat"/>
</dbReference>
<evidence type="ECO:0000256" key="3">
    <source>
        <dbReference type="ARBA" id="ARBA00023216"/>
    </source>
</evidence>
<comment type="similarity">
    <text evidence="1">Belongs to the annexin family.</text>
</comment>
<dbReference type="FunFam" id="1.10.220.10:FF:000001">
    <property type="entry name" value="Annexin"/>
    <property type="match status" value="1"/>
</dbReference>
<dbReference type="PANTHER" id="PTHR10502">
    <property type="entry name" value="ANNEXIN"/>
    <property type="match status" value="1"/>
</dbReference>
<sequence length="101" mass="11411">LLQFLQKQFSGDAKKALLALVQCSRNASIYFANLLNDSMKGPGTRDHDLIRLLVTRSEVDLLSIRETYFSNFRKTLVEEVAAECKGPYRDCLIAIIRGNSM</sequence>
<dbReference type="SUPFAM" id="SSF47874">
    <property type="entry name" value="Annexin"/>
    <property type="match status" value="1"/>
</dbReference>
<dbReference type="Gene3D" id="1.10.220.10">
    <property type="entry name" value="Annexin"/>
    <property type="match status" value="1"/>
</dbReference>
<dbReference type="PANTHER" id="PTHR10502:SF102">
    <property type="entry name" value="ANNEXIN B11"/>
    <property type="match status" value="1"/>
</dbReference>
<dbReference type="GO" id="GO:0001786">
    <property type="term" value="F:phosphatidylserine binding"/>
    <property type="evidence" value="ECO:0007669"/>
    <property type="project" value="TreeGrafter"/>
</dbReference>
<evidence type="ECO:0000256" key="2">
    <source>
        <dbReference type="ARBA" id="ARBA00022737"/>
    </source>
</evidence>
<evidence type="ECO:0000256" key="1">
    <source>
        <dbReference type="ARBA" id="ARBA00007831"/>
    </source>
</evidence>
<keyword evidence="3" id="KW-0041">Annexin</keyword>
<dbReference type="SMART" id="SM00335">
    <property type="entry name" value="ANX"/>
    <property type="match status" value="1"/>
</dbReference>
<accession>A0A183ECP2</accession>
<dbReference type="GO" id="GO:0005544">
    <property type="term" value="F:calcium-dependent phospholipid binding"/>
    <property type="evidence" value="ECO:0007669"/>
    <property type="project" value="InterPro"/>
</dbReference>
<dbReference type="InterPro" id="IPR037104">
    <property type="entry name" value="Annexin_sf"/>
</dbReference>
<dbReference type="GO" id="GO:0005886">
    <property type="term" value="C:plasma membrane"/>
    <property type="evidence" value="ECO:0007669"/>
    <property type="project" value="TreeGrafter"/>
</dbReference>
<dbReference type="GO" id="GO:0005634">
    <property type="term" value="C:nucleus"/>
    <property type="evidence" value="ECO:0007669"/>
    <property type="project" value="TreeGrafter"/>
</dbReference>
<protein>
    <submittedName>
        <fullName evidence="4">Annexin</fullName>
    </submittedName>
</protein>
<dbReference type="AlphaFoldDB" id="A0A183ECP2"/>
<dbReference type="PROSITE" id="PS51897">
    <property type="entry name" value="ANNEXIN_2"/>
    <property type="match status" value="1"/>
</dbReference>
<name>A0A183ECP2_9BILA</name>
<dbReference type="Pfam" id="PF00191">
    <property type="entry name" value="Annexin"/>
    <property type="match status" value="1"/>
</dbReference>
<keyword evidence="2" id="KW-0677">Repeat</keyword>
<dbReference type="GO" id="GO:0005737">
    <property type="term" value="C:cytoplasm"/>
    <property type="evidence" value="ECO:0007669"/>
    <property type="project" value="TreeGrafter"/>
</dbReference>
<dbReference type="GO" id="GO:0005509">
    <property type="term" value="F:calcium ion binding"/>
    <property type="evidence" value="ECO:0007669"/>
    <property type="project" value="InterPro"/>
</dbReference>